<dbReference type="GeneID" id="17603147"/>
<comment type="subcellular location">
    <subcellularLocation>
        <location evidence="1">Host nucleus</location>
    </subcellularLocation>
</comment>
<dbReference type="Proteomes" id="UP000111445">
    <property type="component" value="Segment"/>
</dbReference>
<evidence type="ECO:0000313" key="13">
    <source>
        <dbReference type="Proteomes" id="UP000111445"/>
    </source>
</evidence>
<protein>
    <recommendedName>
        <fullName evidence="3">Apoptin</fullName>
    </recommendedName>
</protein>
<evidence type="ECO:0000256" key="9">
    <source>
        <dbReference type="ARBA" id="ARBA00022703"/>
    </source>
</evidence>
<comment type="similarity">
    <text evidence="2">Belongs to the gyrovirus apoptin family.</text>
</comment>
<keyword evidence="4" id="KW-1098">Inhibition of host mitotic exit by virus</keyword>
<dbReference type="GO" id="GO:0039593">
    <property type="term" value="P:symbiont-mediated perturbation of host exit from mitosis"/>
    <property type="evidence" value="ECO:0007669"/>
    <property type="project" value="UniProtKB-KW"/>
</dbReference>
<evidence type="ECO:0000256" key="7">
    <source>
        <dbReference type="ARBA" id="ARBA00022562"/>
    </source>
</evidence>
<reference evidence="12 13" key="1">
    <citation type="journal article" date="2013" name="Virology">
        <title>Divergent gyroviruses in the feces of Tunisian children.</title>
        <authorList>
            <person name="Phan T.G."/>
            <person name="Vo N.P."/>
            <person name="Sdiri-Loulizi K."/>
            <person name="Aouni M."/>
            <person name="Pothier P."/>
            <person name="Ambert-Balay K."/>
            <person name="Deng X."/>
            <person name="Delwart E."/>
        </authorList>
    </citation>
    <scope>NUCLEOTIDE SEQUENCE [LARGE SCALE GENOMIC DNA]</scope>
    <source>
        <strain evidence="12">Tu789</strain>
    </source>
</reference>
<evidence type="ECO:0000256" key="10">
    <source>
        <dbReference type="ARBA" id="ARBA00025600"/>
    </source>
</evidence>
<evidence type="ECO:0000256" key="2">
    <source>
        <dbReference type="ARBA" id="ARBA00007969"/>
    </source>
</evidence>
<evidence type="ECO:0000256" key="8">
    <source>
        <dbReference type="ARBA" id="ARBA00022581"/>
    </source>
</evidence>
<feature type="region of interest" description="Disordered" evidence="11">
    <location>
        <begin position="53"/>
        <end position="73"/>
    </location>
</feature>
<evidence type="ECO:0000256" key="6">
    <source>
        <dbReference type="ARBA" id="ARBA00022518"/>
    </source>
</evidence>
<organism evidence="12 13">
    <name type="scientific">Gyrovirus Tu789</name>
    <dbReference type="NCBI Taxonomy" id="1415628"/>
    <lineage>
        <taxon>Viruses</taxon>
        <taxon>Monodnaviria</taxon>
        <taxon>Shotokuvirae</taxon>
        <taxon>Commensaviricota</taxon>
        <taxon>Cardeaviricetes</taxon>
        <taxon>Sanitavirales</taxon>
        <taxon>Anelloviridae</taxon>
        <taxon>Gyrovirus</taxon>
        <taxon>Gyrovirus homsa2</taxon>
    </lineage>
</organism>
<evidence type="ECO:0000256" key="3">
    <source>
        <dbReference type="ARBA" id="ARBA00018720"/>
    </source>
</evidence>
<comment type="function">
    <text evidence="10">May act as transcriptional regulator. Induces apoptosis in infected cells. Element of infectious replication cycle.</text>
</comment>
<name>U5UAJ3_9VIRU</name>
<sequence length="111" mass="11611">MSENTSTGSSRATNSSPSVGTHCKEILIGLGSVTIALSLPGCATVRVLTTRSATADSGEDTGSRSALDLRTPAARQRTLEPRRICADCASLVPLQKENLITSTVVKRGLRL</sequence>
<keyword evidence="13" id="KW-1185">Reference proteome</keyword>
<keyword evidence="7" id="KW-1048">Host nucleus</keyword>
<dbReference type="EMBL" id="KF294862">
    <property type="protein sequence ID" value="AGZ20420.1"/>
    <property type="molecule type" value="Genomic_DNA"/>
</dbReference>
<dbReference type="GO" id="GO:0042025">
    <property type="term" value="C:host cell nucleus"/>
    <property type="evidence" value="ECO:0007669"/>
    <property type="project" value="UniProtKB-SubCell"/>
</dbReference>
<evidence type="ECO:0000256" key="5">
    <source>
        <dbReference type="ARBA" id="ARBA00022504"/>
    </source>
</evidence>
<evidence type="ECO:0000256" key="4">
    <source>
        <dbReference type="ARBA" id="ARBA00022444"/>
    </source>
</evidence>
<evidence type="ECO:0000256" key="11">
    <source>
        <dbReference type="SAM" id="MobiDB-lite"/>
    </source>
</evidence>
<dbReference type="GO" id="GO:0052151">
    <property type="term" value="P:symbiont-mediated activation of host apoptosis"/>
    <property type="evidence" value="ECO:0007669"/>
    <property type="project" value="InterPro"/>
</dbReference>
<feature type="compositionally biased region" description="Polar residues" evidence="11">
    <location>
        <begin position="1"/>
        <end position="19"/>
    </location>
</feature>
<evidence type="ECO:0000313" key="12">
    <source>
        <dbReference type="EMBL" id="AGZ20420.1"/>
    </source>
</evidence>
<proteinExistence type="inferred from homology"/>
<dbReference type="Pfam" id="PF04771">
    <property type="entry name" value="CAV_VP3"/>
    <property type="match status" value="1"/>
</dbReference>
<evidence type="ECO:0000256" key="1">
    <source>
        <dbReference type="ARBA" id="ARBA00004147"/>
    </source>
</evidence>
<dbReference type="InterPro" id="IPR006858">
    <property type="entry name" value="CAV_VP3"/>
</dbReference>
<keyword evidence="5" id="KW-1121">Modulation of host cell cycle by virus</keyword>
<keyword evidence="9" id="KW-0053">Apoptosis</keyword>
<dbReference type="RefSeq" id="YP_008798240.1">
    <property type="nucleotide sequence ID" value="NC_022789.1"/>
</dbReference>
<keyword evidence="6" id="KW-0244">Early protein</keyword>
<keyword evidence="8" id="KW-0945">Host-virus interaction</keyword>
<feature type="region of interest" description="Disordered" evidence="11">
    <location>
        <begin position="1"/>
        <end position="20"/>
    </location>
</feature>
<accession>U5UAJ3</accession>
<dbReference type="KEGG" id="vg:17603147"/>